<dbReference type="RefSeq" id="WP_263128269.1">
    <property type="nucleotide sequence ID" value="NZ_CP106856.1"/>
</dbReference>
<proteinExistence type="predicted"/>
<accession>A0ABY6FUL0</accession>
<evidence type="ECO:0008006" key="4">
    <source>
        <dbReference type="Google" id="ProtNLM"/>
    </source>
</evidence>
<organism evidence="2 3">
    <name type="scientific">Arthrobacter koreensis</name>
    <dbReference type="NCBI Taxonomy" id="199136"/>
    <lineage>
        <taxon>Bacteria</taxon>
        <taxon>Bacillati</taxon>
        <taxon>Actinomycetota</taxon>
        <taxon>Actinomycetes</taxon>
        <taxon>Micrococcales</taxon>
        <taxon>Micrococcaceae</taxon>
        <taxon>Arthrobacter</taxon>
    </lineage>
</organism>
<evidence type="ECO:0000256" key="1">
    <source>
        <dbReference type="SAM" id="MobiDB-lite"/>
    </source>
</evidence>
<dbReference type="Proteomes" id="UP001063368">
    <property type="component" value="Chromosome"/>
</dbReference>
<name>A0ABY6FUL0_9MICC</name>
<dbReference type="EMBL" id="CP106856">
    <property type="protein sequence ID" value="UYB36624.1"/>
    <property type="molecule type" value="Genomic_DNA"/>
</dbReference>
<evidence type="ECO:0000313" key="2">
    <source>
        <dbReference type="EMBL" id="UYB36624.1"/>
    </source>
</evidence>
<sequence length="151" mass="16470">MTPEPAPRPGSKGATDAAAAVSREQVRREFGLYTAAELAGRLNFGGTENARAKNLTGKAPVLALTDGGGVLYPGFQFDEKRARILPAVKDIIRLGRSAGWRDEDLVSWFFRANPLLDGKRPVDLREDEERVLPAAEKDLAASRGEQEVQPR</sequence>
<protein>
    <recommendedName>
        <fullName evidence="4">Antitoxin Xre/MbcA/ParS-like toxin-binding domain-containing protein</fullName>
    </recommendedName>
</protein>
<feature type="region of interest" description="Disordered" evidence="1">
    <location>
        <begin position="1"/>
        <end position="20"/>
    </location>
</feature>
<gene>
    <name evidence="2" type="ORF">N9A08_02765</name>
</gene>
<keyword evidence="3" id="KW-1185">Reference proteome</keyword>
<reference evidence="2" key="1">
    <citation type="submission" date="2022-09" db="EMBL/GenBank/DDBJ databases">
        <authorList>
            <person name="Li D."/>
            <person name="Cheng J."/>
            <person name="Li Y."/>
        </authorList>
    </citation>
    <scope>NUCLEOTIDE SEQUENCE</scope>
    <source>
        <strain evidence="2">DL</strain>
    </source>
</reference>
<evidence type="ECO:0000313" key="3">
    <source>
        <dbReference type="Proteomes" id="UP001063368"/>
    </source>
</evidence>